<keyword evidence="2" id="KW-0328">Glycosyltransferase</keyword>
<dbReference type="RefSeq" id="WP_209381502.1">
    <property type="nucleotide sequence ID" value="NZ_JAGIZB010000028.1"/>
</dbReference>
<dbReference type="InterPro" id="IPR029044">
    <property type="entry name" value="Nucleotide-diphossugar_trans"/>
</dbReference>
<comment type="similarity">
    <text evidence="1">Belongs to the glycosyltransferase 2 family.</text>
</comment>
<gene>
    <name evidence="5" type="ORF">J8J14_20895</name>
</gene>
<dbReference type="PANTHER" id="PTHR43179:SF12">
    <property type="entry name" value="GALACTOFURANOSYLTRANSFERASE GLFT2"/>
    <property type="match status" value="1"/>
</dbReference>
<evidence type="ECO:0000256" key="3">
    <source>
        <dbReference type="ARBA" id="ARBA00022679"/>
    </source>
</evidence>
<organism evidence="5 6">
    <name type="scientific">Pararoseomonas baculiformis</name>
    <dbReference type="NCBI Taxonomy" id="2820812"/>
    <lineage>
        <taxon>Bacteria</taxon>
        <taxon>Pseudomonadati</taxon>
        <taxon>Pseudomonadota</taxon>
        <taxon>Alphaproteobacteria</taxon>
        <taxon>Acetobacterales</taxon>
        <taxon>Acetobacteraceae</taxon>
        <taxon>Pararoseomonas</taxon>
    </lineage>
</organism>
<protein>
    <submittedName>
        <fullName evidence="5">Glycosyltransferase family 2 protein</fullName>
    </submittedName>
</protein>
<evidence type="ECO:0000313" key="5">
    <source>
        <dbReference type="EMBL" id="MBP0447234.1"/>
    </source>
</evidence>
<reference evidence="5 6" key="1">
    <citation type="submission" date="2021-03" db="EMBL/GenBank/DDBJ databases">
        <authorList>
            <person name="So Y."/>
        </authorList>
    </citation>
    <scope>NUCLEOTIDE SEQUENCE [LARGE SCALE GENOMIC DNA]</scope>
    <source>
        <strain evidence="5 6">SSH11</strain>
    </source>
</reference>
<dbReference type="CDD" id="cd00761">
    <property type="entry name" value="Glyco_tranf_GTA_type"/>
    <property type="match status" value="1"/>
</dbReference>
<evidence type="ECO:0000256" key="1">
    <source>
        <dbReference type="ARBA" id="ARBA00006739"/>
    </source>
</evidence>
<accession>A0ABS4ALY8</accession>
<dbReference type="Gene3D" id="3.90.550.10">
    <property type="entry name" value="Spore Coat Polysaccharide Biosynthesis Protein SpsA, Chain A"/>
    <property type="match status" value="1"/>
</dbReference>
<dbReference type="Pfam" id="PF00535">
    <property type="entry name" value="Glycos_transf_2"/>
    <property type="match status" value="1"/>
</dbReference>
<comment type="caution">
    <text evidence="5">The sequence shown here is derived from an EMBL/GenBank/DDBJ whole genome shotgun (WGS) entry which is preliminary data.</text>
</comment>
<evidence type="ECO:0000313" key="6">
    <source>
        <dbReference type="Proteomes" id="UP000681594"/>
    </source>
</evidence>
<evidence type="ECO:0000256" key="2">
    <source>
        <dbReference type="ARBA" id="ARBA00022676"/>
    </source>
</evidence>
<keyword evidence="3" id="KW-0808">Transferase</keyword>
<keyword evidence="6" id="KW-1185">Reference proteome</keyword>
<dbReference type="EMBL" id="JAGIZB010000028">
    <property type="protein sequence ID" value="MBP0447234.1"/>
    <property type="molecule type" value="Genomic_DNA"/>
</dbReference>
<dbReference type="Proteomes" id="UP000681594">
    <property type="component" value="Unassembled WGS sequence"/>
</dbReference>
<evidence type="ECO:0000259" key="4">
    <source>
        <dbReference type="Pfam" id="PF00535"/>
    </source>
</evidence>
<name>A0ABS4ALY8_9PROT</name>
<dbReference type="PANTHER" id="PTHR43179">
    <property type="entry name" value="RHAMNOSYLTRANSFERASE WBBL"/>
    <property type="match status" value="1"/>
</dbReference>
<dbReference type="SUPFAM" id="SSF53448">
    <property type="entry name" value="Nucleotide-diphospho-sugar transferases"/>
    <property type="match status" value="1"/>
</dbReference>
<dbReference type="InterPro" id="IPR001173">
    <property type="entry name" value="Glyco_trans_2-like"/>
</dbReference>
<proteinExistence type="inferred from homology"/>
<feature type="domain" description="Glycosyltransferase 2-like" evidence="4">
    <location>
        <begin position="9"/>
        <end position="157"/>
    </location>
</feature>
<sequence>MTAPDPAASVVICTFNRLGLLKAAVTSCLESATQRGTPFEIIISDNSPSGHARAYAEDLVAAGKPVRWVAASPPNISIARNTGLRTARAELVAFLDDDLEVEPGWLDHLIDTLERSGADAAVGPVRPRFVEGTAPDWDPEGRFFTRVLPLPSGTPIAAGGQGRIKGFAISTASSIWRSSTCFTDPEPFDPAFGASGGEDLDAFLRLERRGRRFVWCAEAGVWEAIPAGRTDLGYQLMRAYSGGQVFTAATLHNQAPPVSRKAGMLAIGAAQLGVGSLAVLASALLRPLSGAAGRQRLVRHLLRTAGAAGKLTWWRKLPLYHVEKPPAA</sequence>